<gene>
    <name evidence="1" type="ORF">SAMN02745205_00318</name>
</gene>
<dbReference type="AlphaFoldDB" id="A0A1T4JRS9"/>
<sequence>MTMKRILIYLAMTLPFILSGCMEMNKYLEIDSSFRAEPLLVVNGEVIADEFPRLYISKTLPVNIPYYRGKKHEAFGVQEAVIKCYINEKLVDQQTVLRERNTNPNENGGYNRNDIECLYVAKVKPQAGDHVRFEVSSRGLNPVTTEVRLPIAPKFTIEKLEKTEAPMNIFYPQKRNHRQHTVLKMRVKVEKAPENPNVSVAVGFYGISDRQRDSEQYQRRQLRVADDLIFSRDAVSLSRFFNRYIFTYQDGYRHPYFSTAQMSEDSYIIALTGNIHYHHSDSKEDIKNKLVMNVMDTFYDEWAKMRYGLGDIGSGEDDETDMTEGTVSPLSEPILDITNVRGGRGIVLGYTRVEIVVVE</sequence>
<accession>A0A1T4JRS9</accession>
<name>A0A1T4JRS9_PORCN</name>
<dbReference type="EMBL" id="FUWL01000003">
    <property type="protein sequence ID" value="SJZ32777.1"/>
    <property type="molecule type" value="Genomic_DNA"/>
</dbReference>
<dbReference type="PROSITE" id="PS51257">
    <property type="entry name" value="PROKAR_LIPOPROTEIN"/>
    <property type="match status" value="1"/>
</dbReference>
<protein>
    <recommendedName>
        <fullName evidence="3">DUF4249 domain-containing protein</fullName>
    </recommendedName>
</protein>
<reference evidence="1 2" key="1">
    <citation type="submission" date="2017-02" db="EMBL/GenBank/DDBJ databases">
        <authorList>
            <person name="Peterson S.W."/>
        </authorList>
    </citation>
    <scope>NUCLEOTIDE SEQUENCE [LARGE SCALE GENOMIC DNA]</scope>
    <source>
        <strain evidence="1 2">ATCC 700135</strain>
    </source>
</reference>
<evidence type="ECO:0000313" key="1">
    <source>
        <dbReference type="EMBL" id="SJZ32777.1"/>
    </source>
</evidence>
<organism evidence="1 2">
    <name type="scientific">Porphyromonas cangingivalis</name>
    <dbReference type="NCBI Taxonomy" id="36874"/>
    <lineage>
        <taxon>Bacteria</taxon>
        <taxon>Pseudomonadati</taxon>
        <taxon>Bacteroidota</taxon>
        <taxon>Bacteroidia</taxon>
        <taxon>Bacteroidales</taxon>
        <taxon>Porphyromonadaceae</taxon>
        <taxon>Porphyromonas</taxon>
    </lineage>
</organism>
<proteinExistence type="predicted"/>
<dbReference type="Proteomes" id="UP000189956">
    <property type="component" value="Unassembled WGS sequence"/>
</dbReference>
<evidence type="ECO:0000313" key="2">
    <source>
        <dbReference type="Proteomes" id="UP000189956"/>
    </source>
</evidence>
<evidence type="ECO:0008006" key="3">
    <source>
        <dbReference type="Google" id="ProtNLM"/>
    </source>
</evidence>